<dbReference type="EC" id="1.3.1.76" evidence="14"/>
<comment type="pathway">
    <text evidence="12 14">Porphyrin-containing compound metabolism; siroheme biosynthesis; precorrin-2 from uroporphyrinogen III: step 1/1.</text>
</comment>
<feature type="binding site" evidence="14">
    <location>
        <position position="385"/>
    </location>
    <ligand>
        <name>S-adenosyl-L-methionine</name>
        <dbReference type="ChEBI" id="CHEBI:59789"/>
    </ligand>
</feature>
<dbReference type="Proteomes" id="UP001575181">
    <property type="component" value="Unassembled WGS sequence"/>
</dbReference>
<comment type="pathway">
    <text evidence="1 14">Porphyrin-containing compound metabolism; siroheme biosynthesis; sirohydrochlorin from precorrin-2: step 1/1.</text>
</comment>
<feature type="region of interest" description="Uroporphyrinogen-III C-methyltransferase" evidence="14">
    <location>
        <begin position="218"/>
        <end position="486"/>
    </location>
</feature>
<comment type="function">
    <text evidence="14">Multifunctional enzyme that catalyzes the SAM-dependent methylations of uroporphyrinogen III at position C-2 and C-7 to form precorrin-2 via precorrin-1. Then it catalyzes the NAD-dependent ring dehydrogenation of precorrin-2 to yield sirohydrochlorin. Finally, it catalyzes the ferrochelation of sirohydrochlorin to yield siroheme.</text>
</comment>
<feature type="domain" description="Sirohaem synthase dimerisation" evidence="17">
    <location>
        <begin position="151"/>
        <end position="207"/>
    </location>
</feature>
<organism evidence="19 20">
    <name type="scientific">Thiohalorhabdus methylotrophus</name>
    <dbReference type="NCBI Taxonomy" id="3242694"/>
    <lineage>
        <taxon>Bacteria</taxon>
        <taxon>Pseudomonadati</taxon>
        <taxon>Pseudomonadota</taxon>
        <taxon>Gammaproteobacteria</taxon>
        <taxon>Thiohalorhabdales</taxon>
        <taxon>Thiohalorhabdaceae</taxon>
        <taxon>Thiohalorhabdus</taxon>
    </lineage>
</organism>
<feature type="active site" description="Proton donor" evidence="14">
    <location>
        <position position="272"/>
    </location>
</feature>
<name>A0ABV4TTM5_9GAMM</name>
<comment type="pathway">
    <text evidence="14">Cofactor biosynthesis; adenosylcobalamin biosynthesis; sirohydrochlorin from precorrin-2: step 1/1.</text>
</comment>
<comment type="pathway">
    <text evidence="14">Porphyrin-containing compound metabolism; siroheme biosynthesis; siroheme from sirohydrochlorin: step 1/1.</text>
</comment>
<dbReference type="CDD" id="cd11642">
    <property type="entry name" value="SUMT"/>
    <property type="match status" value="1"/>
</dbReference>
<evidence type="ECO:0000256" key="14">
    <source>
        <dbReference type="HAMAP-Rule" id="MF_01646"/>
    </source>
</evidence>
<dbReference type="PROSITE" id="PS00839">
    <property type="entry name" value="SUMT_1"/>
    <property type="match status" value="1"/>
</dbReference>
<evidence type="ECO:0000256" key="8">
    <source>
        <dbReference type="ARBA" id="ARBA00023027"/>
    </source>
</evidence>
<reference evidence="19 20" key="1">
    <citation type="submission" date="2024-08" db="EMBL/GenBank/DDBJ databases">
        <title>Whole-genome sequencing of halo(alkali)philic microorganisms from hypersaline lakes.</title>
        <authorList>
            <person name="Sorokin D.Y."/>
            <person name="Merkel A.Y."/>
            <person name="Messina E."/>
            <person name="Yakimov M."/>
        </authorList>
    </citation>
    <scope>NUCLEOTIDE SEQUENCE [LARGE SCALE GENOMIC DNA]</scope>
    <source>
        <strain evidence="19 20">Cl-TMA</strain>
    </source>
</reference>
<keyword evidence="3 14" id="KW-0169">Cobalamin biosynthesis</keyword>
<comment type="caution">
    <text evidence="19">The sequence shown here is derived from an EMBL/GenBank/DDBJ whole genome shotgun (WGS) entry which is preliminary data.</text>
</comment>
<feature type="binding site" evidence="14">
    <location>
        <begin position="22"/>
        <end position="23"/>
    </location>
    <ligand>
        <name>NAD(+)</name>
        <dbReference type="ChEBI" id="CHEBI:57540"/>
    </ligand>
</feature>
<dbReference type="InterPro" id="IPR003043">
    <property type="entry name" value="Uropor_MeTrfase_CS"/>
</dbReference>
<keyword evidence="7 14" id="KW-0560">Oxidoreductase</keyword>
<dbReference type="InterPro" id="IPR037115">
    <property type="entry name" value="Sirohaem_synt_dimer_dom_sf"/>
</dbReference>
<evidence type="ECO:0000256" key="10">
    <source>
        <dbReference type="ARBA" id="ARBA00023244"/>
    </source>
</evidence>
<dbReference type="Gene3D" id="3.40.1010.10">
    <property type="entry name" value="Cobalt-precorrin-4 Transmethylase, Domain 1"/>
    <property type="match status" value="1"/>
</dbReference>
<dbReference type="NCBIfam" id="TIGR01470">
    <property type="entry name" value="cysG_Nterm"/>
    <property type="match status" value="1"/>
</dbReference>
<keyword evidence="8 14" id="KW-0520">NAD</keyword>
<comment type="catalytic activity">
    <reaction evidence="14">
        <text>siroheme + 2 H(+) = sirohydrochlorin + Fe(2+)</text>
        <dbReference type="Rhea" id="RHEA:24360"/>
        <dbReference type="ChEBI" id="CHEBI:15378"/>
        <dbReference type="ChEBI" id="CHEBI:29033"/>
        <dbReference type="ChEBI" id="CHEBI:58351"/>
        <dbReference type="ChEBI" id="CHEBI:60052"/>
        <dbReference type="EC" id="4.99.1.4"/>
    </reaction>
</comment>
<comment type="pathway">
    <text evidence="14">Cofactor biosynthesis; adenosylcobalamin biosynthesis; precorrin-2 from uroporphyrinogen III: step 1/1.</text>
</comment>
<dbReference type="InterPro" id="IPR035996">
    <property type="entry name" value="4pyrrol_Methylase_sf"/>
</dbReference>
<dbReference type="HAMAP" id="MF_01646">
    <property type="entry name" value="Siroheme_synth"/>
    <property type="match status" value="1"/>
</dbReference>
<dbReference type="Pfam" id="PF14824">
    <property type="entry name" value="Sirohm_synth_M"/>
    <property type="match status" value="1"/>
</dbReference>
<comment type="similarity">
    <text evidence="2 15">Belongs to the precorrin methyltransferase family.</text>
</comment>
<keyword evidence="4 14" id="KW-0489">Methyltransferase</keyword>
<feature type="region of interest" description="Precorrin-2 dehydrogenase / sirohydrochlorin ferrochelatase" evidence="14">
    <location>
        <begin position="1"/>
        <end position="203"/>
    </location>
</feature>
<proteinExistence type="inferred from homology"/>
<evidence type="ECO:0000256" key="2">
    <source>
        <dbReference type="ARBA" id="ARBA00005879"/>
    </source>
</evidence>
<evidence type="ECO:0000256" key="1">
    <source>
        <dbReference type="ARBA" id="ARBA00005010"/>
    </source>
</evidence>
<feature type="domain" description="Siroheme synthase central" evidence="18">
    <location>
        <begin position="120"/>
        <end position="145"/>
    </location>
</feature>
<evidence type="ECO:0000313" key="19">
    <source>
        <dbReference type="EMBL" id="MFA9460678.1"/>
    </source>
</evidence>
<evidence type="ECO:0000259" key="16">
    <source>
        <dbReference type="Pfam" id="PF00590"/>
    </source>
</evidence>
<dbReference type="Gene3D" id="1.10.8.210">
    <property type="entry name" value="Sirohaem synthase, dimerisation domain"/>
    <property type="match status" value="1"/>
</dbReference>
<dbReference type="InterPro" id="IPR036291">
    <property type="entry name" value="NAD(P)-bd_dom_sf"/>
</dbReference>
<gene>
    <name evidence="14 19" type="primary">cysG</name>
    <name evidence="19" type="ORF">ACERLL_07550</name>
</gene>
<dbReference type="SUPFAM" id="SSF53790">
    <property type="entry name" value="Tetrapyrrole methylase"/>
    <property type="match status" value="1"/>
</dbReference>
<dbReference type="Pfam" id="PF13241">
    <property type="entry name" value="NAD_binding_7"/>
    <property type="match status" value="1"/>
</dbReference>
<dbReference type="Pfam" id="PF00590">
    <property type="entry name" value="TP_methylase"/>
    <property type="match status" value="1"/>
</dbReference>
<comment type="catalytic activity">
    <reaction evidence="14">
        <text>uroporphyrinogen III + 2 S-adenosyl-L-methionine = precorrin-2 + 2 S-adenosyl-L-homocysteine + H(+)</text>
        <dbReference type="Rhea" id="RHEA:32459"/>
        <dbReference type="ChEBI" id="CHEBI:15378"/>
        <dbReference type="ChEBI" id="CHEBI:57308"/>
        <dbReference type="ChEBI" id="CHEBI:57856"/>
        <dbReference type="ChEBI" id="CHEBI:58827"/>
        <dbReference type="ChEBI" id="CHEBI:59789"/>
        <dbReference type="EC" id="2.1.1.107"/>
    </reaction>
</comment>
<dbReference type="Pfam" id="PF10414">
    <property type="entry name" value="CysG_dimeriser"/>
    <property type="match status" value="1"/>
</dbReference>
<keyword evidence="14" id="KW-0597">Phosphoprotein</keyword>
<dbReference type="InterPro" id="IPR014776">
    <property type="entry name" value="4pyrrole_Mease_sub2"/>
</dbReference>
<dbReference type="EMBL" id="JBGUAW010000004">
    <property type="protein sequence ID" value="MFA9460678.1"/>
    <property type="molecule type" value="Genomic_DNA"/>
</dbReference>
<keyword evidence="5 14" id="KW-0808">Transferase</keyword>
<evidence type="ECO:0000256" key="15">
    <source>
        <dbReference type="RuleBase" id="RU003960"/>
    </source>
</evidence>
<evidence type="ECO:0000256" key="5">
    <source>
        <dbReference type="ARBA" id="ARBA00022679"/>
    </source>
</evidence>
<dbReference type="PROSITE" id="PS00840">
    <property type="entry name" value="SUMT_2"/>
    <property type="match status" value="1"/>
</dbReference>
<evidence type="ECO:0000256" key="9">
    <source>
        <dbReference type="ARBA" id="ARBA00023239"/>
    </source>
</evidence>
<evidence type="ECO:0000256" key="3">
    <source>
        <dbReference type="ARBA" id="ARBA00022573"/>
    </source>
</evidence>
<dbReference type="EC" id="2.1.1.107" evidence="14"/>
<dbReference type="Gene3D" id="3.30.950.10">
    <property type="entry name" value="Methyltransferase, Cobalt-precorrin-4 Transmethylase, Domain 2"/>
    <property type="match status" value="1"/>
</dbReference>
<dbReference type="NCBIfam" id="NF007922">
    <property type="entry name" value="PRK10637.1"/>
    <property type="match status" value="1"/>
</dbReference>
<feature type="active site" description="Proton acceptor" evidence="14">
    <location>
        <position position="250"/>
    </location>
</feature>
<feature type="domain" description="Tetrapyrrole methylase" evidence="16">
    <location>
        <begin position="220"/>
        <end position="429"/>
    </location>
</feature>
<evidence type="ECO:0000313" key="20">
    <source>
        <dbReference type="Proteomes" id="UP001575181"/>
    </source>
</evidence>
<comment type="catalytic activity">
    <reaction evidence="13 14">
        <text>precorrin-2 + NAD(+) = sirohydrochlorin + NADH + 2 H(+)</text>
        <dbReference type="Rhea" id="RHEA:15613"/>
        <dbReference type="ChEBI" id="CHEBI:15378"/>
        <dbReference type="ChEBI" id="CHEBI:57540"/>
        <dbReference type="ChEBI" id="CHEBI:57945"/>
        <dbReference type="ChEBI" id="CHEBI:58351"/>
        <dbReference type="ChEBI" id="CHEBI:58827"/>
        <dbReference type="EC" id="1.3.1.76"/>
    </reaction>
</comment>
<dbReference type="GO" id="GO:0032259">
    <property type="term" value="P:methylation"/>
    <property type="evidence" value="ECO:0007669"/>
    <property type="project" value="UniProtKB-KW"/>
</dbReference>
<evidence type="ECO:0000256" key="7">
    <source>
        <dbReference type="ARBA" id="ARBA00023002"/>
    </source>
</evidence>
<evidence type="ECO:0000259" key="17">
    <source>
        <dbReference type="Pfam" id="PF10414"/>
    </source>
</evidence>
<dbReference type="GO" id="GO:0004851">
    <property type="term" value="F:uroporphyrin-III C-methyltransferase activity"/>
    <property type="evidence" value="ECO:0007669"/>
    <property type="project" value="UniProtKB-EC"/>
</dbReference>
<evidence type="ECO:0000256" key="4">
    <source>
        <dbReference type="ARBA" id="ARBA00022603"/>
    </source>
</evidence>
<dbReference type="PANTHER" id="PTHR45790">
    <property type="entry name" value="SIROHEME SYNTHASE-RELATED"/>
    <property type="match status" value="1"/>
</dbReference>
<keyword evidence="9 14" id="KW-0456">Lyase</keyword>
<evidence type="ECO:0000256" key="11">
    <source>
        <dbReference type="ARBA" id="ARBA00023268"/>
    </source>
</evidence>
<dbReference type="InterPro" id="IPR050161">
    <property type="entry name" value="Siro_Cobalamin_biosynth"/>
</dbReference>
<evidence type="ECO:0000256" key="6">
    <source>
        <dbReference type="ARBA" id="ARBA00022691"/>
    </source>
</evidence>
<keyword evidence="20" id="KW-1185">Reference proteome</keyword>
<dbReference type="SUPFAM" id="SSF51735">
    <property type="entry name" value="NAD(P)-binding Rossmann-fold domains"/>
    <property type="match status" value="1"/>
</dbReference>
<accession>A0ABV4TTM5</accession>
<dbReference type="InterPro" id="IPR000878">
    <property type="entry name" value="4pyrrol_Mease"/>
</dbReference>
<feature type="modified residue" description="Phosphoserine" evidence="14">
    <location>
        <position position="128"/>
    </location>
</feature>
<dbReference type="NCBIfam" id="TIGR01469">
    <property type="entry name" value="cobA_cysG_Cterm"/>
    <property type="match status" value="1"/>
</dbReference>
<dbReference type="Gene3D" id="3.30.160.110">
    <property type="entry name" value="Siroheme synthase, domain 2"/>
    <property type="match status" value="1"/>
</dbReference>
<dbReference type="InterPro" id="IPR006366">
    <property type="entry name" value="CobA/CysG_C"/>
</dbReference>
<comment type="similarity">
    <text evidence="14">In the N-terminal section; belongs to the precorrin-2 dehydrogenase / sirohydrochlorin ferrochelatase family.</text>
</comment>
<dbReference type="InterPro" id="IPR006367">
    <property type="entry name" value="Sirohaem_synthase_N"/>
</dbReference>
<keyword evidence="6 14" id="KW-0949">S-adenosyl-L-methionine</keyword>
<keyword evidence="11 14" id="KW-0511">Multifunctional enzyme</keyword>
<comment type="similarity">
    <text evidence="14">In the C-terminal section; belongs to the precorrin methyltransferase family.</text>
</comment>
<evidence type="ECO:0000256" key="13">
    <source>
        <dbReference type="ARBA" id="ARBA00047561"/>
    </source>
</evidence>
<feature type="binding site" evidence="14">
    <location>
        <position position="414"/>
    </location>
    <ligand>
        <name>S-adenosyl-L-methionine</name>
        <dbReference type="ChEBI" id="CHEBI:59789"/>
    </ligand>
</feature>
<dbReference type="InterPro" id="IPR028281">
    <property type="entry name" value="Sirohaem_synthase_central"/>
</dbReference>
<feature type="binding site" evidence="14">
    <location>
        <position position="227"/>
    </location>
    <ligand>
        <name>S-adenosyl-L-methionine</name>
        <dbReference type="ChEBI" id="CHEBI:59789"/>
    </ligand>
</feature>
<feature type="binding site" evidence="14">
    <location>
        <begin position="333"/>
        <end position="334"/>
    </location>
    <ligand>
        <name>S-adenosyl-L-methionine</name>
        <dbReference type="ChEBI" id="CHEBI:59789"/>
    </ligand>
</feature>
<dbReference type="GO" id="GO:0051266">
    <property type="term" value="F:sirohydrochlorin ferrochelatase activity"/>
    <property type="evidence" value="ECO:0007669"/>
    <property type="project" value="UniProtKB-EC"/>
</dbReference>
<dbReference type="PANTHER" id="PTHR45790:SF3">
    <property type="entry name" value="S-ADENOSYL-L-METHIONINE-DEPENDENT UROPORPHYRINOGEN III METHYLTRANSFERASE, CHLOROPLASTIC"/>
    <property type="match status" value="1"/>
</dbReference>
<dbReference type="GO" id="GO:0043115">
    <property type="term" value="F:precorrin-2 dehydrogenase activity"/>
    <property type="evidence" value="ECO:0007669"/>
    <property type="project" value="UniProtKB-EC"/>
</dbReference>
<dbReference type="Gene3D" id="3.40.50.720">
    <property type="entry name" value="NAD(P)-binding Rossmann-like Domain"/>
    <property type="match status" value="1"/>
</dbReference>
<dbReference type="InterPro" id="IPR012409">
    <property type="entry name" value="Sirohaem_synth"/>
</dbReference>
<dbReference type="NCBIfam" id="NF004790">
    <property type="entry name" value="PRK06136.1"/>
    <property type="match status" value="1"/>
</dbReference>
<sequence>MAYLPLFHDLHRRPCLVVGGGTVAARKVALLRRAGARITVVAPEIDAELAELAADGTIAHRARPFRETDACGKVLVVAATGDPAVNRTVGATGRTLGIPVNAVDDPEAGTAIMPALVDRSPLVVAISSGGAAPVLARQIRARLEAWLPDTLGRLAALAAGYRDRVKAVLPDLDQRRRFWERVLDGPIGRAVLAGRESAARAALEADLSEGGSEGDEPGEVYLVGAGPGDPDLLTLKAARLMQECDVVLHDRLVPEAVLERVRRDAERIPVGKAPGCHTMSQAEISERLVVEARRGRRVLRLKGGDPFVFGRGGEELEALADAGVAYQVVPGVTAATGCAAYAGIPLTHRAHADTCLLATGYSCREDAEPDWSALAGDGRTAVFYMGLRRLENIRERLLAHGRAPGTPAAVIVAGTTPGQTVRVGTLGDLPELSEGLRSASPALIIVGEVAALRKRLAWFDTRPGFAAEAGTGSAAGPPRKAVAITG</sequence>
<feature type="binding site" evidence="14">
    <location>
        <position position="308"/>
    </location>
    <ligand>
        <name>S-adenosyl-L-methionine</name>
        <dbReference type="ChEBI" id="CHEBI:59789"/>
    </ligand>
</feature>
<feature type="binding site" evidence="14">
    <location>
        <begin position="43"/>
        <end position="44"/>
    </location>
    <ligand>
        <name>NAD(+)</name>
        <dbReference type="ChEBI" id="CHEBI:57540"/>
    </ligand>
</feature>
<dbReference type="PIRSF" id="PIRSF036426">
    <property type="entry name" value="Sirohaem_synth"/>
    <property type="match status" value="1"/>
</dbReference>
<protein>
    <recommendedName>
        <fullName evidence="14">Siroheme synthase</fullName>
    </recommendedName>
    <domain>
        <recommendedName>
            <fullName evidence="14">Uroporphyrinogen-III C-methyltransferase</fullName>
            <shortName evidence="14">Urogen III methylase</shortName>
            <ecNumber evidence="14">2.1.1.107</ecNumber>
        </recommendedName>
        <alternativeName>
            <fullName evidence="14">SUMT</fullName>
        </alternativeName>
        <alternativeName>
            <fullName evidence="14">Uroporphyrinogen III methylase</fullName>
            <shortName evidence="14">UROM</shortName>
        </alternativeName>
    </domain>
    <domain>
        <recommendedName>
            <fullName evidence="14">Precorrin-2 dehydrogenase</fullName>
            <ecNumber evidence="14">1.3.1.76</ecNumber>
        </recommendedName>
    </domain>
    <domain>
        <recommendedName>
            <fullName evidence="14">Sirohydrochlorin ferrochelatase</fullName>
            <ecNumber evidence="14">4.99.1.4</ecNumber>
        </recommendedName>
    </domain>
</protein>
<dbReference type="RefSeq" id="WP_373655518.1">
    <property type="nucleotide sequence ID" value="NZ_JBGUAW010000004.1"/>
</dbReference>
<dbReference type="SUPFAM" id="SSF75615">
    <property type="entry name" value="Siroheme synthase middle domains-like"/>
    <property type="match status" value="1"/>
</dbReference>
<dbReference type="InterPro" id="IPR019478">
    <property type="entry name" value="Sirohaem_synthase_dimer_dom"/>
</dbReference>
<dbReference type="EC" id="4.99.1.4" evidence="14"/>
<dbReference type="InterPro" id="IPR014777">
    <property type="entry name" value="4pyrrole_Mease_sub1"/>
</dbReference>
<evidence type="ECO:0000259" key="18">
    <source>
        <dbReference type="Pfam" id="PF14824"/>
    </source>
</evidence>
<evidence type="ECO:0000256" key="12">
    <source>
        <dbReference type="ARBA" id="ARBA00025705"/>
    </source>
</evidence>
<keyword evidence="10 14" id="KW-0627">Porphyrin biosynthesis</keyword>
<feature type="binding site" evidence="14">
    <location>
        <begin position="303"/>
        <end position="305"/>
    </location>
    <ligand>
        <name>S-adenosyl-L-methionine</name>
        <dbReference type="ChEBI" id="CHEBI:59789"/>
    </ligand>
</feature>